<dbReference type="AlphaFoldDB" id="A0A8H7VSE1"/>
<accession>A0A8H7VSE1</accession>
<feature type="compositionally biased region" description="Polar residues" evidence="1">
    <location>
        <begin position="148"/>
        <end position="157"/>
    </location>
</feature>
<feature type="compositionally biased region" description="Basic and acidic residues" evidence="1">
    <location>
        <begin position="165"/>
        <end position="189"/>
    </location>
</feature>
<proteinExistence type="predicted"/>
<organism evidence="2 3">
    <name type="scientific">Thamnidium elegans</name>
    <dbReference type="NCBI Taxonomy" id="101142"/>
    <lineage>
        <taxon>Eukaryota</taxon>
        <taxon>Fungi</taxon>
        <taxon>Fungi incertae sedis</taxon>
        <taxon>Mucoromycota</taxon>
        <taxon>Mucoromycotina</taxon>
        <taxon>Mucoromycetes</taxon>
        <taxon>Mucorales</taxon>
        <taxon>Mucorineae</taxon>
        <taxon>Mucoraceae</taxon>
        <taxon>Thamnidium</taxon>
    </lineage>
</organism>
<evidence type="ECO:0000256" key="1">
    <source>
        <dbReference type="SAM" id="MobiDB-lite"/>
    </source>
</evidence>
<dbReference type="EMBL" id="JAEPRE010000155">
    <property type="protein sequence ID" value="KAG2231335.1"/>
    <property type="molecule type" value="Genomic_DNA"/>
</dbReference>
<feature type="region of interest" description="Disordered" evidence="1">
    <location>
        <begin position="92"/>
        <end position="136"/>
    </location>
</feature>
<comment type="caution">
    <text evidence="2">The sequence shown here is derived from an EMBL/GenBank/DDBJ whole genome shotgun (WGS) entry which is preliminary data.</text>
</comment>
<feature type="region of interest" description="Disordered" evidence="1">
    <location>
        <begin position="1"/>
        <end position="43"/>
    </location>
</feature>
<evidence type="ECO:0000313" key="3">
    <source>
        <dbReference type="Proteomes" id="UP000613177"/>
    </source>
</evidence>
<feature type="region of interest" description="Disordered" evidence="1">
    <location>
        <begin position="148"/>
        <end position="204"/>
    </location>
</feature>
<gene>
    <name evidence="2" type="ORF">INT48_006547</name>
</gene>
<feature type="compositionally biased region" description="Basic and acidic residues" evidence="1">
    <location>
        <begin position="1"/>
        <end position="14"/>
    </location>
</feature>
<keyword evidence="3" id="KW-1185">Reference proteome</keyword>
<evidence type="ECO:0000313" key="2">
    <source>
        <dbReference type="EMBL" id="KAG2231335.1"/>
    </source>
</evidence>
<name>A0A8H7VSE1_9FUNG</name>
<feature type="compositionally biased region" description="Polar residues" evidence="1">
    <location>
        <begin position="18"/>
        <end position="30"/>
    </location>
</feature>
<reference evidence="2" key="1">
    <citation type="submission" date="2021-01" db="EMBL/GenBank/DDBJ databases">
        <title>Metabolic potential, ecology and presence of endohyphal bacteria is reflected in genomic diversity of Mucoromycotina.</title>
        <authorList>
            <person name="Muszewska A."/>
            <person name="Okrasinska A."/>
            <person name="Steczkiewicz K."/>
            <person name="Drgas O."/>
            <person name="Orlowska M."/>
            <person name="Perlinska-Lenart U."/>
            <person name="Aleksandrzak-Piekarczyk T."/>
            <person name="Szatraj K."/>
            <person name="Zielenkiewicz U."/>
            <person name="Pilsyk S."/>
            <person name="Malc E."/>
            <person name="Mieczkowski P."/>
            <person name="Kruszewska J.S."/>
            <person name="Biernat P."/>
            <person name="Pawlowska J."/>
        </authorList>
    </citation>
    <scope>NUCLEOTIDE SEQUENCE</scope>
    <source>
        <strain evidence="2">WA0000018081</strain>
    </source>
</reference>
<protein>
    <submittedName>
        <fullName evidence="2">Uncharacterized protein</fullName>
    </submittedName>
</protein>
<sequence>MTIAEPETKGKEVVTEEPTLSTQVESNNDVATGEELLSEDKPISKKKSIFNHRFGNKGTKKDAGTNTEEVAVISDVENKKSKGFGNFLSRVKQTGNNKELSEPVLSEDENVEHEDVHENVKTAETPTTGDHAKPQSLLSKLFVTTATTDQQTEEVTPSSPPLSRRVTDFFSKKKSEKKQGKATAEKVETEELPTVVVTNDNETV</sequence>
<dbReference type="Proteomes" id="UP000613177">
    <property type="component" value="Unassembled WGS sequence"/>
</dbReference>